<protein>
    <submittedName>
        <fullName evidence="1">HutD family protein</fullName>
    </submittedName>
</protein>
<dbReference type="InterPro" id="IPR014710">
    <property type="entry name" value="RmlC-like_jellyroll"/>
</dbReference>
<dbReference type="OrthoDB" id="9800082at2"/>
<dbReference type="PANTHER" id="PTHR37943:SF1">
    <property type="entry name" value="PROTEIN VES"/>
    <property type="match status" value="1"/>
</dbReference>
<dbReference type="CDD" id="cd20293">
    <property type="entry name" value="cupin_HutD_N"/>
    <property type="match status" value="1"/>
</dbReference>
<dbReference type="Proteomes" id="UP000288587">
    <property type="component" value="Unassembled WGS sequence"/>
</dbReference>
<reference evidence="1 2" key="1">
    <citation type="submission" date="2019-01" db="EMBL/GenBank/DDBJ databases">
        <authorList>
            <person name="Chen W.-M."/>
        </authorList>
    </citation>
    <scope>NUCLEOTIDE SEQUENCE [LARGE SCALE GENOMIC DNA]</scope>
    <source>
        <strain evidence="1 2">CCP-18</strain>
    </source>
</reference>
<proteinExistence type="predicted"/>
<keyword evidence="2" id="KW-1185">Reference proteome</keyword>
<dbReference type="Pfam" id="PF05962">
    <property type="entry name" value="HutD"/>
    <property type="match status" value="1"/>
</dbReference>
<evidence type="ECO:0000313" key="2">
    <source>
        <dbReference type="Proteomes" id="UP000288587"/>
    </source>
</evidence>
<dbReference type="Gene3D" id="2.60.120.10">
    <property type="entry name" value="Jelly Rolls"/>
    <property type="match status" value="1"/>
</dbReference>
<dbReference type="InterPro" id="IPR010282">
    <property type="entry name" value="Uncharacterised_HutD/Ves"/>
</dbReference>
<dbReference type="AlphaFoldDB" id="A0A437LI19"/>
<name>A0A437LI19_9BURK</name>
<dbReference type="EMBL" id="SACM01000003">
    <property type="protein sequence ID" value="RVT85045.1"/>
    <property type="molecule type" value="Genomic_DNA"/>
</dbReference>
<accession>A0A437LI19</accession>
<organism evidence="1 2">
    <name type="scientific">Inhella crocodyli</name>
    <dbReference type="NCBI Taxonomy" id="2499851"/>
    <lineage>
        <taxon>Bacteria</taxon>
        <taxon>Pseudomonadati</taxon>
        <taxon>Pseudomonadota</taxon>
        <taxon>Betaproteobacteria</taxon>
        <taxon>Burkholderiales</taxon>
        <taxon>Sphaerotilaceae</taxon>
        <taxon>Inhella</taxon>
    </lineage>
</organism>
<sequence length="184" mass="19261">MNIVLADRIAPTPWRNGGGQTRELWVGPNVADWRVRLSLADIAQDGPFSAFPGVQRHFAVVEGAGVMLTLAGREHAVTAGGDPIAFDGALAPGCRLIDGPTRDLNLMLQGGARGTLALAAAERPWQGPHAWRACFVSDPAVLLLPHGEALPLAARCLVTDLPAGPLRLMPSGPGPSFWVGVDGL</sequence>
<dbReference type="PANTHER" id="PTHR37943">
    <property type="entry name" value="PROTEIN VES"/>
    <property type="match status" value="1"/>
</dbReference>
<dbReference type="SUPFAM" id="SSF51182">
    <property type="entry name" value="RmlC-like cupins"/>
    <property type="match status" value="1"/>
</dbReference>
<dbReference type="RefSeq" id="WP_127683447.1">
    <property type="nucleotide sequence ID" value="NZ_SACM01000003.1"/>
</dbReference>
<comment type="caution">
    <text evidence="1">The sequence shown here is derived from an EMBL/GenBank/DDBJ whole genome shotgun (WGS) entry which is preliminary data.</text>
</comment>
<evidence type="ECO:0000313" key="1">
    <source>
        <dbReference type="EMBL" id="RVT85045.1"/>
    </source>
</evidence>
<dbReference type="InterPro" id="IPR011051">
    <property type="entry name" value="RmlC_Cupin_sf"/>
</dbReference>
<gene>
    <name evidence="1" type="ORF">EOD73_13085</name>
</gene>